<reference evidence="2 3" key="1">
    <citation type="submission" date="2016-07" db="EMBL/GenBank/DDBJ databases">
        <title>Draft genome of the white-rot fungus Obba rivulosa 3A-2.</title>
        <authorList>
            <consortium name="DOE Joint Genome Institute"/>
            <person name="Miettinen O."/>
            <person name="Riley R."/>
            <person name="Acob R."/>
            <person name="Barry K."/>
            <person name="Cullen D."/>
            <person name="De Vries R."/>
            <person name="Hainaut M."/>
            <person name="Hatakka A."/>
            <person name="Henrissat B."/>
            <person name="Hilden K."/>
            <person name="Kuo R."/>
            <person name="Labutti K."/>
            <person name="Lipzen A."/>
            <person name="Makela M.R."/>
            <person name="Sandor L."/>
            <person name="Spatafora J.W."/>
            <person name="Grigoriev I.V."/>
            <person name="Hibbett D.S."/>
        </authorList>
    </citation>
    <scope>NUCLEOTIDE SEQUENCE [LARGE SCALE GENOMIC DNA]</scope>
    <source>
        <strain evidence="2 3">3A-2</strain>
    </source>
</reference>
<dbReference type="Proteomes" id="UP000250043">
    <property type="component" value="Unassembled WGS sequence"/>
</dbReference>
<proteinExistence type="predicted"/>
<gene>
    <name evidence="2" type="ORF">OBBRIDRAFT_528663</name>
</gene>
<keyword evidence="1" id="KW-1133">Transmembrane helix</keyword>
<dbReference type="AlphaFoldDB" id="A0A8E2AUM3"/>
<keyword evidence="1" id="KW-0472">Membrane</keyword>
<dbReference type="EMBL" id="KV722387">
    <property type="protein sequence ID" value="OCH91308.1"/>
    <property type="molecule type" value="Genomic_DNA"/>
</dbReference>
<name>A0A8E2AUM3_9APHY</name>
<keyword evidence="3" id="KW-1185">Reference proteome</keyword>
<protein>
    <submittedName>
        <fullName evidence="2">Uncharacterized protein</fullName>
    </submittedName>
</protein>
<feature type="transmembrane region" description="Helical" evidence="1">
    <location>
        <begin position="81"/>
        <end position="101"/>
    </location>
</feature>
<evidence type="ECO:0000313" key="2">
    <source>
        <dbReference type="EMBL" id="OCH91308.1"/>
    </source>
</evidence>
<organism evidence="2 3">
    <name type="scientific">Obba rivulosa</name>
    <dbReference type="NCBI Taxonomy" id="1052685"/>
    <lineage>
        <taxon>Eukaryota</taxon>
        <taxon>Fungi</taxon>
        <taxon>Dikarya</taxon>
        <taxon>Basidiomycota</taxon>
        <taxon>Agaricomycotina</taxon>
        <taxon>Agaricomycetes</taxon>
        <taxon>Polyporales</taxon>
        <taxon>Gelatoporiaceae</taxon>
        <taxon>Obba</taxon>
    </lineage>
</organism>
<sequence length="105" mass="11398">MGGKRQLTDALSQPALSLRLMECHTKNECDNLVGLKNARLEPTPAVTASSSQKSVALFAAAKNFAGCLTTRESSPAAVVRLFSILFLACLSPFVAIQMSWIRYYC</sequence>
<keyword evidence="1" id="KW-0812">Transmembrane</keyword>
<evidence type="ECO:0000313" key="3">
    <source>
        <dbReference type="Proteomes" id="UP000250043"/>
    </source>
</evidence>
<accession>A0A8E2AUM3</accession>
<evidence type="ECO:0000256" key="1">
    <source>
        <dbReference type="SAM" id="Phobius"/>
    </source>
</evidence>